<gene>
    <name evidence="1" type="ORF">PGLA2088_LOCUS16408</name>
</gene>
<dbReference type="AlphaFoldDB" id="A0A813J911"/>
<proteinExistence type="predicted"/>
<sequence>MCMAACHYLGFDATVRIAVESYEQMLPRGLYWSNNLEATYIEANGLNLVIKIGLASNWIRHQACHSSYGCCVVLDRNCWMSTQSPVCLTHTHIQNLQGSLLDVATPCKRQLYLLAWLSGHTGFSFFRTAFPHGISSSVQVDIGKRKPV</sequence>
<dbReference type="EMBL" id="CAJNNW010020742">
    <property type="protein sequence ID" value="CAE8666833.1"/>
    <property type="molecule type" value="Genomic_DNA"/>
</dbReference>
<comment type="caution">
    <text evidence="1">The sequence shown here is derived from an EMBL/GenBank/DDBJ whole genome shotgun (WGS) entry which is preliminary data.</text>
</comment>
<evidence type="ECO:0000313" key="1">
    <source>
        <dbReference type="EMBL" id="CAE8666833.1"/>
    </source>
</evidence>
<reference evidence="1" key="1">
    <citation type="submission" date="2021-02" db="EMBL/GenBank/DDBJ databases">
        <authorList>
            <person name="Dougan E. K."/>
            <person name="Rhodes N."/>
            <person name="Thang M."/>
            <person name="Chan C."/>
        </authorList>
    </citation>
    <scope>NUCLEOTIDE SEQUENCE</scope>
</reference>
<protein>
    <submittedName>
        <fullName evidence="1">Uncharacterized protein</fullName>
    </submittedName>
</protein>
<name>A0A813J911_POLGL</name>
<evidence type="ECO:0000313" key="2">
    <source>
        <dbReference type="Proteomes" id="UP000626109"/>
    </source>
</evidence>
<organism evidence="1 2">
    <name type="scientific">Polarella glacialis</name>
    <name type="common">Dinoflagellate</name>
    <dbReference type="NCBI Taxonomy" id="89957"/>
    <lineage>
        <taxon>Eukaryota</taxon>
        <taxon>Sar</taxon>
        <taxon>Alveolata</taxon>
        <taxon>Dinophyceae</taxon>
        <taxon>Suessiales</taxon>
        <taxon>Suessiaceae</taxon>
        <taxon>Polarella</taxon>
    </lineage>
</organism>
<accession>A0A813J911</accession>
<dbReference type="Proteomes" id="UP000626109">
    <property type="component" value="Unassembled WGS sequence"/>
</dbReference>